<feature type="domain" description="DUF4376" evidence="1">
    <location>
        <begin position="79"/>
        <end position="190"/>
    </location>
</feature>
<evidence type="ECO:0000313" key="2">
    <source>
        <dbReference type="EMBL" id="EDH1793989.1"/>
    </source>
</evidence>
<organism evidence="2">
    <name type="scientific">Salmonella enterica</name>
    <name type="common">Salmonella choleraesuis</name>
    <dbReference type="NCBI Taxonomy" id="28901"/>
    <lineage>
        <taxon>Bacteria</taxon>
        <taxon>Pseudomonadati</taxon>
        <taxon>Pseudomonadota</taxon>
        <taxon>Gammaproteobacteria</taxon>
        <taxon>Enterobacterales</taxon>
        <taxon>Enterobacteriaceae</taxon>
        <taxon>Salmonella</taxon>
    </lineage>
</organism>
<protein>
    <submittedName>
        <fullName evidence="2">DUF4376 domain-containing protein</fullName>
    </submittedName>
</protein>
<proteinExistence type="predicted"/>
<evidence type="ECO:0000259" key="1">
    <source>
        <dbReference type="Pfam" id="PF14301"/>
    </source>
</evidence>
<dbReference type="InterPro" id="IPR025484">
    <property type="entry name" value="DUF4376"/>
</dbReference>
<accession>A0A633DGB0</accession>
<reference evidence="2" key="1">
    <citation type="submission" date="2019-10" db="EMBL/GenBank/DDBJ databases">
        <authorList>
            <consortium name="PulseNet: The National Subtyping Network for Foodborne Disease Surveillance"/>
            <person name="Tarr C.L."/>
            <person name="Trees E."/>
            <person name="Katz L.S."/>
            <person name="Carleton-Romer H.A."/>
            <person name="Stroika S."/>
            <person name="Kucerova Z."/>
            <person name="Roache K.F."/>
            <person name="Sabol A.L."/>
            <person name="Besser J."/>
            <person name="Gerner-Smidt P."/>
        </authorList>
    </citation>
    <scope>NUCLEOTIDE SEQUENCE</scope>
    <source>
        <strain evidence="2">PNUSAS100866</strain>
    </source>
</reference>
<name>A0A633DGB0_SALER</name>
<dbReference type="EMBL" id="AAMGRQ010000013">
    <property type="protein sequence ID" value="EDH1793989.1"/>
    <property type="molecule type" value="Genomic_DNA"/>
</dbReference>
<dbReference type="Pfam" id="PF14301">
    <property type="entry name" value="DUF4376"/>
    <property type="match status" value="1"/>
</dbReference>
<dbReference type="AlphaFoldDB" id="A0A633DGB0"/>
<gene>
    <name evidence="2" type="ORF">GC469_11400</name>
</gene>
<sequence>MLTTVINAKDPVYNESGTISAQVLFSDAFEVDGKTPKYLPFTASDTDSTAYGRQLFTDLKAGKYGPVTPFTITPEMLAAAKEAKRAEINAWRDNQENGNYVFTLNGRNWDCSKASQDRLSPVAAMARAGELPPGFFWTDADNNDVPVTTEDLTALEGAMQKNMVLVGFKIHERQRQMKEEVDALTDYAAVKSYAVGWPPADTTELTTAGK</sequence>
<comment type="caution">
    <text evidence="2">The sequence shown here is derived from an EMBL/GenBank/DDBJ whole genome shotgun (WGS) entry which is preliminary data.</text>
</comment>